<keyword evidence="3" id="KW-1185">Reference proteome</keyword>
<reference evidence="2 3" key="1">
    <citation type="submission" date="2019-02" db="EMBL/GenBank/DDBJ databases">
        <title>Deep-cultivation of Planctomycetes and their phenomic and genomic characterization uncovers novel biology.</title>
        <authorList>
            <person name="Wiegand S."/>
            <person name="Jogler M."/>
            <person name="Boedeker C."/>
            <person name="Pinto D."/>
            <person name="Vollmers J."/>
            <person name="Rivas-Marin E."/>
            <person name="Kohn T."/>
            <person name="Peeters S.H."/>
            <person name="Heuer A."/>
            <person name="Rast P."/>
            <person name="Oberbeckmann S."/>
            <person name="Bunk B."/>
            <person name="Jeske O."/>
            <person name="Meyerdierks A."/>
            <person name="Storesund J.E."/>
            <person name="Kallscheuer N."/>
            <person name="Luecker S."/>
            <person name="Lage O.M."/>
            <person name="Pohl T."/>
            <person name="Merkel B.J."/>
            <person name="Hornburger P."/>
            <person name="Mueller R.-W."/>
            <person name="Bruemmer F."/>
            <person name="Labrenz M."/>
            <person name="Spormann A.M."/>
            <person name="Op den Camp H."/>
            <person name="Overmann J."/>
            <person name="Amann R."/>
            <person name="Jetten M.S.M."/>
            <person name="Mascher T."/>
            <person name="Medema M.H."/>
            <person name="Devos D.P."/>
            <person name="Kaster A.-K."/>
            <person name="Ovreas L."/>
            <person name="Rohde M."/>
            <person name="Galperin M.Y."/>
            <person name="Jogler C."/>
        </authorList>
    </citation>
    <scope>NUCLEOTIDE SEQUENCE [LARGE SCALE GENOMIC DNA]</scope>
    <source>
        <strain evidence="2 3">Pla163</strain>
    </source>
</reference>
<dbReference type="Proteomes" id="UP000319342">
    <property type="component" value="Chromosome"/>
</dbReference>
<dbReference type="PROSITE" id="PS51257">
    <property type="entry name" value="PROKAR_LIPOPROTEIN"/>
    <property type="match status" value="1"/>
</dbReference>
<name>A0A518D291_9BACT</name>
<evidence type="ECO:0000313" key="2">
    <source>
        <dbReference type="EMBL" id="QDU85594.1"/>
    </source>
</evidence>
<sequence precursor="true">MFGRVAAAVFAAAASLALGACVSTNAPRAVHPRPPAPDPFALTPTPTAARASSAAQMQIPREPYYYRGLSRYDDGWEEWGQFMLFERNFRDGDLSGGKGQFGLGLELAGRPYDAWLAAEFGLWGSSSEATWTRWGPVFRDFDEETFEVGETGSRSFEISLGARKEVRPFDGPVVVYGGLGGAIVQVEEVRAVGTFEEDSDADVGLYVHWGAYIDFAGNGGLGFDVRLVEGTELLLFDREVSADYAQWSVLLSFWF</sequence>
<accession>A0A518D291</accession>
<organism evidence="2 3">
    <name type="scientific">Rohdeia mirabilis</name>
    <dbReference type="NCBI Taxonomy" id="2528008"/>
    <lineage>
        <taxon>Bacteria</taxon>
        <taxon>Pseudomonadati</taxon>
        <taxon>Planctomycetota</taxon>
        <taxon>Planctomycetia</taxon>
        <taxon>Planctomycetia incertae sedis</taxon>
        <taxon>Rohdeia</taxon>
    </lineage>
</organism>
<feature type="signal peptide" evidence="1">
    <location>
        <begin position="1"/>
        <end position="19"/>
    </location>
</feature>
<dbReference type="EMBL" id="CP036290">
    <property type="protein sequence ID" value="QDU85594.1"/>
    <property type="molecule type" value="Genomic_DNA"/>
</dbReference>
<gene>
    <name evidence="2" type="ORF">Pla163_27260</name>
</gene>
<proteinExistence type="predicted"/>
<protein>
    <recommendedName>
        <fullName evidence="4">Outer membrane protein beta-barrel domain-containing protein</fullName>
    </recommendedName>
</protein>
<keyword evidence="1" id="KW-0732">Signal</keyword>
<feature type="chain" id="PRO_5021726704" description="Outer membrane protein beta-barrel domain-containing protein" evidence="1">
    <location>
        <begin position="20"/>
        <end position="255"/>
    </location>
</feature>
<dbReference type="AlphaFoldDB" id="A0A518D291"/>
<evidence type="ECO:0000313" key="3">
    <source>
        <dbReference type="Proteomes" id="UP000319342"/>
    </source>
</evidence>
<evidence type="ECO:0000256" key="1">
    <source>
        <dbReference type="SAM" id="SignalP"/>
    </source>
</evidence>
<evidence type="ECO:0008006" key="4">
    <source>
        <dbReference type="Google" id="ProtNLM"/>
    </source>
</evidence>